<comment type="caution">
    <text evidence="1">The sequence shown here is derived from an EMBL/GenBank/DDBJ whole genome shotgun (WGS) entry which is preliminary data.</text>
</comment>
<dbReference type="RefSeq" id="WP_216479280.1">
    <property type="nucleotide sequence ID" value="NZ_JAHLQJ010000010.1"/>
</dbReference>
<gene>
    <name evidence="1" type="ORF">KQJ23_12765</name>
</gene>
<dbReference type="EMBL" id="JAHLQJ010000010">
    <property type="protein sequence ID" value="MBU5672700.1"/>
    <property type="molecule type" value="Genomic_DNA"/>
</dbReference>
<protein>
    <submittedName>
        <fullName evidence="1">Uncharacterized protein</fullName>
    </submittedName>
</protein>
<dbReference type="Proteomes" id="UP000743001">
    <property type="component" value="Unassembled WGS sequence"/>
</dbReference>
<keyword evidence="2" id="KW-1185">Reference proteome</keyword>
<evidence type="ECO:0000313" key="1">
    <source>
        <dbReference type="EMBL" id="MBU5672700.1"/>
    </source>
</evidence>
<reference evidence="1 2" key="1">
    <citation type="submission" date="2021-06" db="EMBL/GenBank/DDBJ databases">
        <authorList>
            <person name="Sun Q."/>
            <person name="Li D."/>
        </authorList>
    </citation>
    <scope>NUCLEOTIDE SEQUENCE [LARGE SCALE GENOMIC DNA]</scope>
    <source>
        <strain evidence="1 2">MSJ-6</strain>
    </source>
</reference>
<sequence>MSKEPAPKFENIDDVFALIRTMPDQDRFRALGVFNRMQNKRITVQQGMEELKDLFFKNGIYEP</sequence>
<organism evidence="1 2">
    <name type="scientific">Paenibacillus brevis</name>
    <dbReference type="NCBI Taxonomy" id="2841508"/>
    <lineage>
        <taxon>Bacteria</taxon>
        <taxon>Bacillati</taxon>
        <taxon>Bacillota</taxon>
        <taxon>Bacilli</taxon>
        <taxon>Bacillales</taxon>
        <taxon>Paenibacillaceae</taxon>
        <taxon>Paenibacillus</taxon>
    </lineage>
</organism>
<evidence type="ECO:0000313" key="2">
    <source>
        <dbReference type="Proteomes" id="UP000743001"/>
    </source>
</evidence>
<name>A0ABS6FR30_9BACL</name>
<proteinExistence type="predicted"/>
<accession>A0ABS6FR30</accession>